<dbReference type="Pfam" id="PF00912">
    <property type="entry name" value="Transgly"/>
    <property type="match status" value="1"/>
</dbReference>
<keyword evidence="8 11" id="KW-1133">Transmembrane helix</keyword>
<evidence type="ECO:0000256" key="9">
    <source>
        <dbReference type="ARBA" id="ARBA00023136"/>
    </source>
</evidence>
<evidence type="ECO:0000256" key="10">
    <source>
        <dbReference type="ARBA" id="ARBA00023316"/>
    </source>
</evidence>
<keyword evidence="2" id="KW-0997">Cell inner membrane</keyword>
<dbReference type="GO" id="GO:0008360">
    <property type="term" value="P:regulation of cell shape"/>
    <property type="evidence" value="ECO:0007669"/>
    <property type="project" value="UniProtKB-KW"/>
</dbReference>
<dbReference type="InterPro" id="IPR036950">
    <property type="entry name" value="PBP_transglycosylase"/>
</dbReference>
<dbReference type="SUPFAM" id="SSF53955">
    <property type="entry name" value="Lysozyme-like"/>
    <property type="match status" value="1"/>
</dbReference>
<dbReference type="GO" id="GO:0008955">
    <property type="term" value="F:peptidoglycan glycosyltransferase activity"/>
    <property type="evidence" value="ECO:0007669"/>
    <property type="project" value="UniProtKB-UniRule"/>
</dbReference>
<dbReference type="GO" id="GO:0005886">
    <property type="term" value="C:plasma membrane"/>
    <property type="evidence" value="ECO:0007669"/>
    <property type="project" value="UniProtKB-SubCell"/>
</dbReference>
<evidence type="ECO:0000313" key="13">
    <source>
        <dbReference type="EMBL" id="TCV20720.1"/>
    </source>
</evidence>
<keyword evidence="4 11" id="KW-0808">Transferase</keyword>
<dbReference type="GO" id="GO:0009274">
    <property type="term" value="C:peptidoglycan-based cell wall"/>
    <property type="evidence" value="ECO:0007669"/>
    <property type="project" value="InterPro"/>
</dbReference>
<keyword evidence="1 11" id="KW-1003">Cell membrane</keyword>
<comment type="function">
    <text evidence="11">Peptidoglycan polymerase that catalyzes glycan chain elongation from lipid-linked precursors.</text>
</comment>
<keyword evidence="7 11" id="KW-0573">Peptidoglycan synthesis</keyword>
<dbReference type="AlphaFoldDB" id="A0A4R3W0K6"/>
<dbReference type="InterPro" id="IPR023346">
    <property type="entry name" value="Lysozyme-like_dom_sf"/>
</dbReference>
<evidence type="ECO:0000256" key="3">
    <source>
        <dbReference type="ARBA" id="ARBA00022676"/>
    </source>
</evidence>
<keyword evidence="5 11" id="KW-0812">Transmembrane</keyword>
<keyword evidence="6 11" id="KW-0133">Cell shape</keyword>
<comment type="similarity">
    <text evidence="11">Belongs to the glycosyltransferase 51 family.</text>
</comment>
<dbReference type="HAMAP" id="MF_00766">
    <property type="entry name" value="PGT_MtgA"/>
    <property type="match status" value="1"/>
</dbReference>
<dbReference type="OrthoDB" id="9766909at2"/>
<evidence type="ECO:0000256" key="2">
    <source>
        <dbReference type="ARBA" id="ARBA00022519"/>
    </source>
</evidence>
<keyword evidence="9 11" id="KW-0472">Membrane</keyword>
<dbReference type="GO" id="GO:0016763">
    <property type="term" value="F:pentosyltransferase activity"/>
    <property type="evidence" value="ECO:0007669"/>
    <property type="project" value="InterPro"/>
</dbReference>
<organism evidence="13 14">
    <name type="scientific">Sphingobacterium alimentarium</name>
    <dbReference type="NCBI Taxonomy" id="797292"/>
    <lineage>
        <taxon>Bacteria</taxon>
        <taxon>Pseudomonadati</taxon>
        <taxon>Bacteroidota</taxon>
        <taxon>Sphingobacteriia</taxon>
        <taxon>Sphingobacteriales</taxon>
        <taxon>Sphingobacteriaceae</taxon>
        <taxon>Sphingobacterium</taxon>
    </lineage>
</organism>
<evidence type="ECO:0000256" key="7">
    <source>
        <dbReference type="ARBA" id="ARBA00022984"/>
    </source>
</evidence>
<evidence type="ECO:0000256" key="8">
    <source>
        <dbReference type="ARBA" id="ARBA00022989"/>
    </source>
</evidence>
<name>A0A4R3W0K6_9SPHI</name>
<dbReference type="GO" id="GO:0071555">
    <property type="term" value="P:cell wall organization"/>
    <property type="evidence" value="ECO:0007669"/>
    <property type="project" value="UniProtKB-KW"/>
</dbReference>
<dbReference type="EC" id="2.4.99.28" evidence="11"/>
<evidence type="ECO:0000256" key="6">
    <source>
        <dbReference type="ARBA" id="ARBA00022960"/>
    </source>
</evidence>
<accession>A0A4R3W0K6</accession>
<comment type="pathway">
    <text evidence="11">Cell wall biogenesis; peptidoglycan biosynthesis.</text>
</comment>
<dbReference type="GO" id="GO:0009252">
    <property type="term" value="P:peptidoglycan biosynthetic process"/>
    <property type="evidence" value="ECO:0007669"/>
    <property type="project" value="UniProtKB-UniRule"/>
</dbReference>
<dbReference type="Proteomes" id="UP000295197">
    <property type="component" value="Unassembled WGS sequence"/>
</dbReference>
<keyword evidence="3 11" id="KW-0328">Glycosyltransferase</keyword>
<gene>
    <name evidence="11" type="primary">mtgA</name>
    <name evidence="13" type="ORF">EDC17_100160</name>
</gene>
<keyword evidence="14" id="KW-1185">Reference proteome</keyword>
<evidence type="ECO:0000313" key="14">
    <source>
        <dbReference type="Proteomes" id="UP000295197"/>
    </source>
</evidence>
<feature type="domain" description="Glycosyl transferase family 51" evidence="12">
    <location>
        <begin position="78"/>
        <end position="240"/>
    </location>
</feature>
<comment type="subcellular location">
    <subcellularLocation>
        <location evidence="11">Cell membrane</location>
        <topology evidence="11">Single-pass membrane protein</topology>
    </subcellularLocation>
</comment>
<comment type="catalytic activity">
    <reaction evidence="11">
        <text>[GlcNAc-(1-&gt;4)-Mur2Ac(oyl-L-Ala-gamma-D-Glu-L-Lys-D-Ala-D-Ala)](n)-di-trans,octa-cis-undecaprenyl diphosphate + beta-D-GlcNAc-(1-&gt;4)-Mur2Ac(oyl-L-Ala-gamma-D-Glu-L-Lys-D-Ala-D-Ala)-di-trans,octa-cis-undecaprenyl diphosphate = [GlcNAc-(1-&gt;4)-Mur2Ac(oyl-L-Ala-gamma-D-Glu-L-Lys-D-Ala-D-Ala)](n+1)-di-trans,octa-cis-undecaprenyl diphosphate + di-trans,octa-cis-undecaprenyl diphosphate + H(+)</text>
        <dbReference type="Rhea" id="RHEA:23708"/>
        <dbReference type="Rhea" id="RHEA-COMP:9602"/>
        <dbReference type="Rhea" id="RHEA-COMP:9603"/>
        <dbReference type="ChEBI" id="CHEBI:15378"/>
        <dbReference type="ChEBI" id="CHEBI:58405"/>
        <dbReference type="ChEBI" id="CHEBI:60033"/>
        <dbReference type="ChEBI" id="CHEBI:78435"/>
        <dbReference type="EC" id="2.4.99.28"/>
    </reaction>
</comment>
<proteinExistence type="inferred from homology"/>
<dbReference type="PANTHER" id="PTHR30400">
    <property type="entry name" value="MONOFUNCTIONAL BIOSYNTHETIC PEPTIDOGLYCAN TRANSGLYCOSYLASE"/>
    <property type="match status" value="1"/>
</dbReference>
<dbReference type="UniPathway" id="UPA00219"/>
<dbReference type="RefSeq" id="WP_132775807.1">
    <property type="nucleotide sequence ID" value="NZ_SMBZ01000001.1"/>
</dbReference>
<reference evidence="13 14" key="1">
    <citation type="submission" date="2019-03" db="EMBL/GenBank/DDBJ databases">
        <title>Genomic Encyclopedia of Type Strains, Phase IV (KMG-IV): sequencing the most valuable type-strain genomes for metagenomic binning, comparative biology and taxonomic classification.</title>
        <authorList>
            <person name="Goeker M."/>
        </authorList>
    </citation>
    <scope>NUCLEOTIDE SEQUENCE [LARGE SCALE GENOMIC DNA]</scope>
    <source>
        <strain evidence="13 14">DSM 22362</strain>
    </source>
</reference>
<evidence type="ECO:0000256" key="1">
    <source>
        <dbReference type="ARBA" id="ARBA00022475"/>
    </source>
</evidence>
<feature type="transmembrane region" description="Helical" evidence="11">
    <location>
        <begin position="32"/>
        <end position="54"/>
    </location>
</feature>
<dbReference type="InterPro" id="IPR011812">
    <property type="entry name" value="Pep_trsgly"/>
</dbReference>
<sequence length="249" mass="28857">MAIKRTNAPSNRKKYNTRKSTTTTWLQRTKKWTIRIVGGFFAVTILWVLALKFINPPVTYLMIKRGFEWQAVGKGFKIEKKWLNYEELSTNLKKAALAGEDAHFMTHNGFDSKAIMEAFEKNKDGKPLRGGSTISQQTAKNVFLWPERSWIRKGLETYFTFLIELFWSKKRILEVYLNVIEMGQGVYGAEAAAQYYFNKSGKSLSKKEAALIIAILPNPRKWDAKRPSRYINSRANNIVRYLNHYTVPE</sequence>
<evidence type="ECO:0000259" key="12">
    <source>
        <dbReference type="Pfam" id="PF00912"/>
    </source>
</evidence>
<dbReference type="PANTHER" id="PTHR30400:SF0">
    <property type="entry name" value="BIOSYNTHETIC PEPTIDOGLYCAN TRANSGLYCOSYLASE"/>
    <property type="match status" value="1"/>
</dbReference>
<comment type="caution">
    <text evidence="13">The sequence shown here is derived from an EMBL/GenBank/DDBJ whole genome shotgun (WGS) entry which is preliminary data.</text>
</comment>
<dbReference type="NCBIfam" id="TIGR02070">
    <property type="entry name" value="mono_pep_trsgly"/>
    <property type="match status" value="1"/>
</dbReference>
<dbReference type="EMBL" id="SMBZ01000001">
    <property type="protein sequence ID" value="TCV20720.1"/>
    <property type="molecule type" value="Genomic_DNA"/>
</dbReference>
<evidence type="ECO:0000256" key="5">
    <source>
        <dbReference type="ARBA" id="ARBA00022692"/>
    </source>
</evidence>
<dbReference type="Gene3D" id="1.10.3810.10">
    <property type="entry name" value="Biosynthetic peptidoglycan transglycosylase-like"/>
    <property type="match status" value="1"/>
</dbReference>
<evidence type="ECO:0000256" key="11">
    <source>
        <dbReference type="HAMAP-Rule" id="MF_00766"/>
    </source>
</evidence>
<dbReference type="InterPro" id="IPR001264">
    <property type="entry name" value="Glyco_trans_51"/>
</dbReference>
<evidence type="ECO:0000256" key="4">
    <source>
        <dbReference type="ARBA" id="ARBA00022679"/>
    </source>
</evidence>
<keyword evidence="10 11" id="KW-0961">Cell wall biogenesis/degradation</keyword>
<protein>
    <recommendedName>
        <fullName evidence="11">Biosynthetic peptidoglycan transglycosylase</fullName>
        <ecNumber evidence="11">2.4.99.28</ecNumber>
    </recommendedName>
    <alternativeName>
        <fullName evidence="11">Glycan polymerase</fullName>
    </alternativeName>
    <alternativeName>
        <fullName evidence="11">Peptidoglycan glycosyltransferase MtgA</fullName>
        <shortName evidence="11">PGT</shortName>
    </alternativeName>
</protein>